<evidence type="ECO:0000313" key="7">
    <source>
        <dbReference type="EMBL" id="ARI75846.1"/>
    </source>
</evidence>
<evidence type="ECO:0000256" key="1">
    <source>
        <dbReference type="ARBA" id="ARBA00004141"/>
    </source>
</evidence>
<feature type="region of interest" description="Disordered" evidence="5">
    <location>
        <begin position="1"/>
        <end position="36"/>
    </location>
</feature>
<feature type="transmembrane region" description="Helical" evidence="6">
    <location>
        <begin position="315"/>
        <end position="337"/>
    </location>
</feature>
<evidence type="ECO:0000256" key="6">
    <source>
        <dbReference type="SAM" id="Phobius"/>
    </source>
</evidence>
<name>A0A1W5ZRC0_9BACI</name>
<dbReference type="EMBL" id="CP020772">
    <property type="protein sequence ID" value="ARI75846.1"/>
    <property type="molecule type" value="Genomic_DNA"/>
</dbReference>
<feature type="transmembrane region" description="Helical" evidence="6">
    <location>
        <begin position="411"/>
        <end position="429"/>
    </location>
</feature>
<gene>
    <name evidence="7" type="ORF">HM131_02955</name>
</gene>
<keyword evidence="6" id="KW-0812">Transmembrane</keyword>
<keyword evidence="8" id="KW-1185">Reference proteome</keyword>
<protein>
    <submittedName>
        <fullName evidence="7">Spore germination protein</fullName>
    </submittedName>
</protein>
<keyword evidence="3 4" id="KW-0472">Membrane</keyword>
<dbReference type="PANTHER" id="PTHR22550:SF5">
    <property type="entry name" value="LEUCINE ZIPPER PROTEIN 4"/>
    <property type="match status" value="1"/>
</dbReference>
<dbReference type="InterPro" id="IPR050768">
    <property type="entry name" value="UPF0353/GerABKA_families"/>
</dbReference>
<organism evidence="7 8">
    <name type="scientific">Halobacillus mangrovi</name>
    <dbReference type="NCBI Taxonomy" id="402384"/>
    <lineage>
        <taxon>Bacteria</taxon>
        <taxon>Bacillati</taxon>
        <taxon>Bacillota</taxon>
        <taxon>Bacilli</taxon>
        <taxon>Bacillales</taxon>
        <taxon>Bacillaceae</taxon>
        <taxon>Halobacillus</taxon>
    </lineage>
</organism>
<sequence length="521" mass="58151">MKGACAVKRDKTETQNQKQNDKQQENQTPPRPLIPSVDKSVDFIKESLGNSSDLVVRRFMINKSPCAVLYIDGMVNKETIQNFIMEALMLEMPPKRASVRRLYEMIKDASLPIGELSELDNYEDLFKRLLSGETIFLLDREEKSLAASTRGWRDRGVQETTSESVIRGPKEAFTETLRTNTSLLRRKIKDSKLRIDAKSIGKMTNTDVAVVYLEGTAQDSVVKEVHKRLDQIDIDSILESGYLEEYIQDAQYSPFPTVYYSEKPDAIAAGILEGRVAIITDGTPDVLLCPALFVNFFHSSEDYYQRADIGTLIRILRLICFNIALFMPSLYIAFTTFHPEMIPSQLLVSLAAQREGVPFPAFVEALIMELTFEILREAGVRLPKPVGSAVSIVGALVLGNSAVQAGLVSPAMVIVVAITAISSFVVPSYNMAIPIRIIRFIFMVLGATFGLFGIILGLIAMVFHLTSLKSFGVPYMSPFAPFVPKDQKDVLLRLPHWGLFSRPSSFVKENEKRTSPSSKEN</sequence>
<dbReference type="PIRSF" id="PIRSF005690">
    <property type="entry name" value="GerBA"/>
    <property type="match status" value="1"/>
</dbReference>
<evidence type="ECO:0000256" key="2">
    <source>
        <dbReference type="ARBA" id="ARBA00005278"/>
    </source>
</evidence>
<evidence type="ECO:0000256" key="5">
    <source>
        <dbReference type="SAM" id="MobiDB-lite"/>
    </source>
</evidence>
<dbReference type="GO" id="GO:0005886">
    <property type="term" value="C:plasma membrane"/>
    <property type="evidence" value="ECO:0007669"/>
    <property type="project" value="UniProtKB-SubCell"/>
</dbReference>
<evidence type="ECO:0000256" key="4">
    <source>
        <dbReference type="PIRNR" id="PIRNR005690"/>
    </source>
</evidence>
<accession>A0A1W5ZRC0</accession>
<dbReference type="Pfam" id="PF03323">
    <property type="entry name" value="GerA"/>
    <property type="match status" value="1"/>
</dbReference>
<evidence type="ECO:0000313" key="8">
    <source>
        <dbReference type="Proteomes" id="UP000192527"/>
    </source>
</evidence>
<dbReference type="GO" id="GO:0009847">
    <property type="term" value="P:spore germination"/>
    <property type="evidence" value="ECO:0007669"/>
    <property type="project" value="UniProtKB-UniRule"/>
</dbReference>
<dbReference type="InterPro" id="IPR004995">
    <property type="entry name" value="Spore_Ger"/>
</dbReference>
<dbReference type="KEGG" id="hmn:HM131_02955"/>
<feature type="transmembrane region" description="Helical" evidence="6">
    <location>
        <begin position="441"/>
        <end position="466"/>
    </location>
</feature>
<comment type="subcellular location">
    <subcellularLocation>
        <location evidence="4">Cell membrane</location>
    </subcellularLocation>
    <subcellularLocation>
        <location evidence="1">Membrane</location>
        <topology evidence="1">Multi-pass membrane protein</topology>
    </subcellularLocation>
</comment>
<keyword evidence="6" id="KW-1133">Transmembrane helix</keyword>
<dbReference type="AlphaFoldDB" id="A0A1W5ZRC0"/>
<dbReference type="Proteomes" id="UP000192527">
    <property type="component" value="Chromosome"/>
</dbReference>
<evidence type="ECO:0000256" key="3">
    <source>
        <dbReference type="ARBA" id="ARBA00023136"/>
    </source>
</evidence>
<comment type="similarity">
    <text evidence="2 4">Belongs to the GerABKA family.</text>
</comment>
<reference evidence="7 8" key="1">
    <citation type="submission" date="2017-04" db="EMBL/GenBank/DDBJ databases">
        <title>The whole genome sequencing and assembly of Halobacillus mangrovi strain.</title>
        <authorList>
            <person name="Lee S.-J."/>
            <person name="Park M.-K."/>
            <person name="Kim J.-Y."/>
            <person name="Lee Y.-J."/>
            <person name="Yi H."/>
            <person name="Bahn Y.-S."/>
            <person name="Kim J.F."/>
            <person name="Lee D.-W."/>
        </authorList>
    </citation>
    <scope>NUCLEOTIDE SEQUENCE [LARGE SCALE GENOMIC DNA]</scope>
    <source>
        <strain evidence="7 8">KTB 131</strain>
    </source>
</reference>
<feature type="compositionally biased region" description="Basic and acidic residues" evidence="5">
    <location>
        <begin position="7"/>
        <end position="24"/>
    </location>
</feature>
<dbReference type="PANTHER" id="PTHR22550">
    <property type="entry name" value="SPORE GERMINATION PROTEIN"/>
    <property type="match status" value="1"/>
</dbReference>
<dbReference type="STRING" id="402384.HM131_02955"/>
<proteinExistence type="inferred from homology"/>